<protein>
    <submittedName>
        <fullName evidence="1">Uncharacterized protein</fullName>
    </submittedName>
</protein>
<organism evidence="1 3">
    <name type="scientific">Didymodactylos carnosus</name>
    <dbReference type="NCBI Taxonomy" id="1234261"/>
    <lineage>
        <taxon>Eukaryota</taxon>
        <taxon>Metazoa</taxon>
        <taxon>Spiralia</taxon>
        <taxon>Gnathifera</taxon>
        <taxon>Rotifera</taxon>
        <taxon>Eurotatoria</taxon>
        <taxon>Bdelloidea</taxon>
        <taxon>Philodinida</taxon>
        <taxon>Philodinidae</taxon>
        <taxon>Didymodactylos</taxon>
    </lineage>
</organism>
<evidence type="ECO:0000313" key="3">
    <source>
        <dbReference type="Proteomes" id="UP000677228"/>
    </source>
</evidence>
<dbReference type="EMBL" id="CAJNOK010056957">
    <property type="protein sequence ID" value="CAF1624513.1"/>
    <property type="molecule type" value="Genomic_DNA"/>
</dbReference>
<evidence type="ECO:0000313" key="1">
    <source>
        <dbReference type="EMBL" id="CAF1624513.1"/>
    </source>
</evidence>
<sequence length="57" mass="6552">LYPKIPLKADELAKCSGTSWAETTRNLLMACFVDVNISEQNYEKLYRQKPDVLDAIF</sequence>
<accession>A0A8S2G5A1</accession>
<feature type="non-terminal residue" evidence="1">
    <location>
        <position position="57"/>
    </location>
</feature>
<evidence type="ECO:0000313" key="2">
    <source>
        <dbReference type="EMBL" id="CAF4446347.1"/>
    </source>
</evidence>
<comment type="caution">
    <text evidence="1">The sequence shown here is derived from an EMBL/GenBank/DDBJ whole genome shotgun (WGS) entry which is preliminary data.</text>
</comment>
<proteinExistence type="predicted"/>
<dbReference type="Proteomes" id="UP000677228">
    <property type="component" value="Unassembled WGS sequence"/>
</dbReference>
<dbReference type="AlphaFoldDB" id="A0A8S2G5A1"/>
<feature type="non-terminal residue" evidence="1">
    <location>
        <position position="1"/>
    </location>
</feature>
<gene>
    <name evidence="1" type="ORF">OVA965_LOCUS43380</name>
    <name evidence="2" type="ORF">TMI583_LOCUS45614</name>
</gene>
<reference evidence="1" key="1">
    <citation type="submission" date="2021-02" db="EMBL/GenBank/DDBJ databases">
        <authorList>
            <person name="Nowell W R."/>
        </authorList>
    </citation>
    <scope>NUCLEOTIDE SEQUENCE</scope>
</reference>
<dbReference type="Proteomes" id="UP000682733">
    <property type="component" value="Unassembled WGS sequence"/>
</dbReference>
<name>A0A8S2G5A1_9BILA</name>
<dbReference type="EMBL" id="CAJOBA010082058">
    <property type="protein sequence ID" value="CAF4446347.1"/>
    <property type="molecule type" value="Genomic_DNA"/>
</dbReference>